<dbReference type="EMBL" id="JAFJYH010000046">
    <property type="protein sequence ID" value="KAG4422594.1"/>
    <property type="molecule type" value="Genomic_DNA"/>
</dbReference>
<evidence type="ECO:0008006" key="5">
    <source>
        <dbReference type="Google" id="ProtNLM"/>
    </source>
</evidence>
<dbReference type="Proteomes" id="UP000664132">
    <property type="component" value="Unassembled WGS sequence"/>
</dbReference>
<evidence type="ECO:0000313" key="4">
    <source>
        <dbReference type="Proteomes" id="UP000664132"/>
    </source>
</evidence>
<dbReference type="CDD" id="cd05325">
    <property type="entry name" value="carb_red_sniffer_like_SDR_c"/>
    <property type="match status" value="1"/>
</dbReference>
<dbReference type="OrthoDB" id="5296at2759"/>
<dbReference type="Pfam" id="PF00106">
    <property type="entry name" value="adh_short"/>
    <property type="match status" value="1"/>
</dbReference>
<organism evidence="3 4">
    <name type="scientific">Cadophora malorum</name>
    <dbReference type="NCBI Taxonomy" id="108018"/>
    <lineage>
        <taxon>Eukaryota</taxon>
        <taxon>Fungi</taxon>
        <taxon>Dikarya</taxon>
        <taxon>Ascomycota</taxon>
        <taxon>Pezizomycotina</taxon>
        <taxon>Leotiomycetes</taxon>
        <taxon>Helotiales</taxon>
        <taxon>Ploettnerulaceae</taxon>
        <taxon>Cadophora</taxon>
    </lineage>
</organism>
<sequence>MATYLITGTSRGLGLALATHLASLPSSQISTIFTLARKSSPALETLIEKSDGRVILIEADVTDEASIKKAVGEVETKLAGKGLDVLINNVGMMGLTPDGIAAMDDLADHFTVNVLSAHWTIRNFIPLLEKGTQKKIINISTTLGSFGLASQYTWATAPAYKITKAALNMLTVQYANDYAEKGFTIVSLSPGWLQTDLGGGERADLAPEVGAKASLDRIFSATKEDNGQFLNIKVEGWENAAGPNKYNGLNPPW</sequence>
<evidence type="ECO:0000256" key="2">
    <source>
        <dbReference type="RuleBase" id="RU000363"/>
    </source>
</evidence>
<proteinExistence type="inferred from homology"/>
<dbReference type="AlphaFoldDB" id="A0A8H7WD16"/>
<protein>
    <recommendedName>
        <fullName evidence="5">NAD(P)-binding protein</fullName>
    </recommendedName>
</protein>
<comment type="similarity">
    <text evidence="1 2">Belongs to the short-chain dehydrogenases/reductases (SDR) family.</text>
</comment>
<dbReference type="SUPFAM" id="SSF51735">
    <property type="entry name" value="NAD(P)-binding Rossmann-fold domains"/>
    <property type="match status" value="1"/>
</dbReference>
<comment type="caution">
    <text evidence="3">The sequence shown here is derived from an EMBL/GenBank/DDBJ whole genome shotgun (WGS) entry which is preliminary data.</text>
</comment>
<dbReference type="PRINTS" id="PR00081">
    <property type="entry name" value="GDHRDH"/>
</dbReference>
<dbReference type="PRINTS" id="PR00080">
    <property type="entry name" value="SDRFAMILY"/>
</dbReference>
<evidence type="ECO:0000313" key="3">
    <source>
        <dbReference type="EMBL" id="KAG4422594.1"/>
    </source>
</evidence>
<keyword evidence="4" id="KW-1185">Reference proteome</keyword>
<dbReference type="Gene3D" id="3.40.50.720">
    <property type="entry name" value="NAD(P)-binding Rossmann-like Domain"/>
    <property type="match status" value="1"/>
</dbReference>
<accession>A0A8H7WD16</accession>
<dbReference type="InterPro" id="IPR051468">
    <property type="entry name" value="Fungal_SecMetab_SDRs"/>
</dbReference>
<name>A0A8H7WD16_9HELO</name>
<dbReference type="PANTHER" id="PTHR43544">
    <property type="entry name" value="SHORT-CHAIN DEHYDROGENASE/REDUCTASE"/>
    <property type="match status" value="1"/>
</dbReference>
<dbReference type="GO" id="GO:0016491">
    <property type="term" value="F:oxidoreductase activity"/>
    <property type="evidence" value="ECO:0007669"/>
    <property type="project" value="TreeGrafter"/>
</dbReference>
<evidence type="ECO:0000256" key="1">
    <source>
        <dbReference type="ARBA" id="ARBA00006484"/>
    </source>
</evidence>
<gene>
    <name evidence="3" type="ORF">IFR04_004215</name>
</gene>
<dbReference type="PANTHER" id="PTHR43544:SF36">
    <property type="entry name" value="CHAIN OXIDOREDUCTASE (CSGA), PUTATIVE (AFU_ORTHOLOGUE AFUA_4G00910)-RELATED"/>
    <property type="match status" value="1"/>
</dbReference>
<dbReference type="GO" id="GO:0005737">
    <property type="term" value="C:cytoplasm"/>
    <property type="evidence" value="ECO:0007669"/>
    <property type="project" value="TreeGrafter"/>
</dbReference>
<dbReference type="InterPro" id="IPR036291">
    <property type="entry name" value="NAD(P)-bd_dom_sf"/>
</dbReference>
<reference evidence="3" key="1">
    <citation type="submission" date="2021-02" db="EMBL/GenBank/DDBJ databases">
        <title>Genome sequence Cadophora malorum strain M34.</title>
        <authorList>
            <person name="Stefanovic E."/>
            <person name="Vu D."/>
            <person name="Scully C."/>
            <person name="Dijksterhuis J."/>
            <person name="Roader J."/>
            <person name="Houbraken J."/>
        </authorList>
    </citation>
    <scope>NUCLEOTIDE SEQUENCE</scope>
    <source>
        <strain evidence="3">M34</strain>
    </source>
</reference>
<dbReference type="InterPro" id="IPR002347">
    <property type="entry name" value="SDR_fam"/>
</dbReference>